<protein>
    <submittedName>
        <fullName evidence="1">Uncharacterized protein</fullName>
    </submittedName>
</protein>
<sequence length="331" mass="36998">MPLDISTANLISTNSPLYRFPNTKNPYVAAAVFESLLYGVYLCFGCISTYLLITRRMTVNPIFLGSAVLLFWLATTDLIYTYALLFRYILQGSITFRQLFPKYVLYVICNTIADCVLLYRCYVVWEYNRLVVAGPAMLLIATTVSGIILEATNPDLLDWSFIYLLMAVIFNTLVTALTAGRITWIRRNAKSVRNVALAERCKRTVFILIETGVMYTLYVFVDLIFHKNPAANAFLDAGLIQVVVIMPTLIMVQVGLQAQSPPPLSSSLEGSPKPPPRGFSRFTASNDPAYKPLLHSPTNSLTPKASPQSSHYTKPSIDLSYELPMPVAYTR</sequence>
<evidence type="ECO:0000313" key="2">
    <source>
        <dbReference type="Proteomes" id="UP000308600"/>
    </source>
</evidence>
<reference evidence="1 2" key="1">
    <citation type="journal article" date="2019" name="Nat. Ecol. Evol.">
        <title>Megaphylogeny resolves global patterns of mushroom evolution.</title>
        <authorList>
            <person name="Varga T."/>
            <person name="Krizsan K."/>
            <person name="Foldi C."/>
            <person name="Dima B."/>
            <person name="Sanchez-Garcia M."/>
            <person name="Sanchez-Ramirez S."/>
            <person name="Szollosi G.J."/>
            <person name="Szarkandi J.G."/>
            <person name="Papp V."/>
            <person name="Albert L."/>
            <person name="Andreopoulos W."/>
            <person name="Angelini C."/>
            <person name="Antonin V."/>
            <person name="Barry K.W."/>
            <person name="Bougher N.L."/>
            <person name="Buchanan P."/>
            <person name="Buyck B."/>
            <person name="Bense V."/>
            <person name="Catcheside P."/>
            <person name="Chovatia M."/>
            <person name="Cooper J."/>
            <person name="Damon W."/>
            <person name="Desjardin D."/>
            <person name="Finy P."/>
            <person name="Geml J."/>
            <person name="Haridas S."/>
            <person name="Hughes K."/>
            <person name="Justo A."/>
            <person name="Karasinski D."/>
            <person name="Kautmanova I."/>
            <person name="Kiss B."/>
            <person name="Kocsube S."/>
            <person name="Kotiranta H."/>
            <person name="LaButti K.M."/>
            <person name="Lechner B.E."/>
            <person name="Liimatainen K."/>
            <person name="Lipzen A."/>
            <person name="Lukacs Z."/>
            <person name="Mihaltcheva S."/>
            <person name="Morgado L.N."/>
            <person name="Niskanen T."/>
            <person name="Noordeloos M.E."/>
            <person name="Ohm R.A."/>
            <person name="Ortiz-Santana B."/>
            <person name="Ovrebo C."/>
            <person name="Racz N."/>
            <person name="Riley R."/>
            <person name="Savchenko A."/>
            <person name="Shiryaev A."/>
            <person name="Soop K."/>
            <person name="Spirin V."/>
            <person name="Szebenyi C."/>
            <person name="Tomsovsky M."/>
            <person name="Tulloss R.E."/>
            <person name="Uehling J."/>
            <person name="Grigoriev I.V."/>
            <person name="Vagvolgyi C."/>
            <person name="Papp T."/>
            <person name="Martin F.M."/>
            <person name="Miettinen O."/>
            <person name="Hibbett D.S."/>
            <person name="Nagy L.G."/>
        </authorList>
    </citation>
    <scope>NUCLEOTIDE SEQUENCE [LARGE SCALE GENOMIC DNA]</scope>
    <source>
        <strain evidence="1 2">NL-1719</strain>
    </source>
</reference>
<evidence type="ECO:0000313" key="1">
    <source>
        <dbReference type="EMBL" id="TFK69991.1"/>
    </source>
</evidence>
<proteinExistence type="predicted"/>
<organism evidence="1 2">
    <name type="scientific">Pluteus cervinus</name>
    <dbReference type="NCBI Taxonomy" id="181527"/>
    <lineage>
        <taxon>Eukaryota</taxon>
        <taxon>Fungi</taxon>
        <taxon>Dikarya</taxon>
        <taxon>Basidiomycota</taxon>
        <taxon>Agaricomycotina</taxon>
        <taxon>Agaricomycetes</taxon>
        <taxon>Agaricomycetidae</taxon>
        <taxon>Agaricales</taxon>
        <taxon>Pluteineae</taxon>
        <taxon>Pluteaceae</taxon>
        <taxon>Pluteus</taxon>
    </lineage>
</organism>
<dbReference type="Proteomes" id="UP000308600">
    <property type="component" value="Unassembled WGS sequence"/>
</dbReference>
<name>A0ACD3AXB4_9AGAR</name>
<accession>A0ACD3AXB4</accession>
<keyword evidence="2" id="KW-1185">Reference proteome</keyword>
<gene>
    <name evidence="1" type="ORF">BDN72DRAFT_571931</name>
</gene>
<dbReference type="EMBL" id="ML208320">
    <property type="protein sequence ID" value="TFK69991.1"/>
    <property type="molecule type" value="Genomic_DNA"/>
</dbReference>